<name>A0A182T4F5_9DIPT</name>
<evidence type="ECO:0000313" key="1">
    <source>
        <dbReference type="EnsemblMetazoa" id="AMAM019419-PA"/>
    </source>
</evidence>
<evidence type="ECO:0000313" key="2">
    <source>
        <dbReference type="Proteomes" id="UP000075901"/>
    </source>
</evidence>
<keyword evidence="2" id="KW-1185">Reference proteome</keyword>
<reference evidence="2" key="1">
    <citation type="submission" date="2013-09" db="EMBL/GenBank/DDBJ databases">
        <title>The Genome Sequence of Anopheles maculatus species B.</title>
        <authorList>
            <consortium name="The Broad Institute Genomics Platform"/>
            <person name="Neafsey D.E."/>
            <person name="Besansky N."/>
            <person name="Howell P."/>
            <person name="Walton C."/>
            <person name="Young S.K."/>
            <person name="Zeng Q."/>
            <person name="Gargeya S."/>
            <person name="Fitzgerald M."/>
            <person name="Haas B."/>
            <person name="Abouelleil A."/>
            <person name="Allen A.W."/>
            <person name="Alvarado L."/>
            <person name="Arachchi H.M."/>
            <person name="Berlin A.M."/>
            <person name="Chapman S.B."/>
            <person name="Gainer-Dewar J."/>
            <person name="Goldberg J."/>
            <person name="Griggs A."/>
            <person name="Gujja S."/>
            <person name="Hansen M."/>
            <person name="Howarth C."/>
            <person name="Imamovic A."/>
            <person name="Ireland A."/>
            <person name="Larimer J."/>
            <person name="McCowan C."/>
            <person name="Murphy C."/>
            <person name="Pearson M."/>
            <person name="Poon T.W."/>
            <person name="Priest M."/>
            <person name="Roberts A."/>
            <person name="Saif S."/>
            <person name="Shea T."/>
            <person name="Sisk P."/>
            <person name="Sykes S."/>
            <person name="Wortman J."/>
            <person name="Nusbaum C."/>
            <person name="Birren B."/>
        </authorList>
    </citation>
    <scope>NUCLEOTIDE SEQUENCE [LARGE SCALE GENOMIC DNA]</scope>
    <source>
        <strain evidence="2">maculatus3</strain>
    </source>
</reference>
<dbReference type="VEuPathDB" id="VectorBase:AMAM019419"/>
<accession>A0A182T4F5</accession>
<dbReference type="Proteomes" id="UP000075901">
    <property type="component" value="Unassembled WGS sequence"/>
</dbReference>
<organism evidence="1 2">
    <name type="scientific">Anopheles maculatus</name>
    <dbReference type="NCBI Taxonomy" id="74869"/>
    <lineage>
        <taxon>Eukaryota</taxon>
        <taxon>Metazoa</taxon>
        <taxon>Ecdysozoa</taxon>
        <taxon>Arthropoda</taxon>
        <taxon>Hexapoda</taxon>
        <taxon>Insecta</taxon>
        <taxon>Pterygota</taxon>
        <taxon>Neoptera</taxon>
        <taxon>Endopterygota</taxon>
        <taxon>Diptera</taxon>
        <taxon>Nematocera</taxon>
        <taxon>Culicoidea</taxon>
        <taxon>Culicidae</taxon>
        <taxon>Anophelinae</taxon>
        <taxon>Anopheles</taxon>
        <taxon>Anopheles maculatus group</taxon>
    </lineage>
</organism>
<reference evidence="1" key="2">
    <citation type="submission" date="2020-05" db="UniProtKB">
        <authorList>
            <consortium name="EnsemblMetazoa"/>
        </authorList>
    </citation>
    <scope>IDENTIFICATION</scope>
    <source>
        <strain evidence="1">maculatus3</strain>
    </source>
</reference>
<proteinExistence type="predicted"/>
<dbReference type="EnsemblMetazoa" id="AMAM019419-RA">
    <property type="protein sequence ID" value="AMAM019419-PA"/>
    <property type="gene ID" value="AMAM019419"/>
</dbReference>
<dbReference type="AlphaFoldDB" id="A0A182T4F5"/>
<protein>
    <submittedName>
        <fullName evidence="1">Uncharacterized protein</fullName>
    </submittedName>
</protein>
<sequence>MKIMGTENLEGFAPNITKSYKLIRSCSFVGSTNVANVFFHNRNRYVTESETSVDLAGIDHDGDEDDIDSNNVIEGAARSKVSRSSVTESMGLSGGLATDRPAGTVPKIFASLLFIIVLNSFRIATV</sequence>